<dbReference type="Proteomes" id="UP000693981">
    <property type="component" value="Unassembled WGS sequence"/>
</dbReference>
<keyword evidence="2" id="KW-1185">Reference proteome</keyword>
<reference evidence="1" key="1">
    <citation type="submission" date="2021-02" db="EMBL/GenBank/DDBJ databases">
        <authorList>
            <person name="Palmer J.M."/>
        </authorList>
    </citation>
    <scope>NUCLEOTIDE SEQUENCE</scope>
    <source>
        <strain evidence="1">SCRP23</strain>
    </source>
</reference>
<evidence type="ECO:0000313" key="2">
    <source>
        <dbReference type="Proteomes" id="UP000693981"/>
    </source>
</evidence>
<name>A0A8T1WZS3_9STRA</name>
<protein>
    <submittedName>
        <fullName evidence="1">Uncharacterized protein</fullName>
    </submittedName>
</protein>
<accession>A0A8T1WZS3</accession>
<evidence type="ECO:0000313" key="1">
    <source>
        <dbReference type="EMBL" id="KAG7398781.1"/>
    </source>
</evidence>
<dbReference type="AlphaFoldDB" id="A0A8T1WZS3"/>
<dbReference type="EMBL" id="JAGDFL010000071">
    <property type="protein sequence ID" value="KAG7398781.1"/>
    <property type="molecule type" value="Genomic_DNA"/>
</dbReference>
<gene>
    <name evidence="1" type="ORF">PHYBOEH_010413</name>
</gene>
<organism evidence="1 2">
    <name type="scientific">Phytophthora boehmeriae</name>
    <dbReference type="NCBI Taxonomy" id="109152"/>
    <lineage>
        <taxon>Eukaryota</taxon>
        <taxon>Sar</taxon>
        <taxon>Stramenopiles</taxon>
        <taxon>Oomycota</taxon>
        <taxon>Peronosporomycetes</taxon>
        <taxon>Peronosporales</taxon>
        <taxon>Peronosporaceae</taxon>
        <taxon>Phytophthora</taxon>
    </lineage>
</organism>
<dbReference type="OrthoDB" id="423607at2759"/>
<proteinExistence type="predicted"/>
<comment type="caution">
    <text evidence="1">The sequence shown here is derived from an EMBL/GenBank/DDBJ whole genome shotgun (WGS) entry which is preliminary data.</text>
</comment>
<sequence length="195" mass="23091">MFKEETHAASLLQHAYRTRQARKLFEISKAVAALKAKEHHDRSLLGRLEARRNPMDELYRRAKLPREKEILTKLTEKWEAHRVVEERAVRKLKRECTTVWANADEIIGNQFGVRRKLYGVTENVYSTHRELEQRKELRISLEQEMVGLKNQVLAFKRAMREAVKSQRMLEGNEVFDLLKERGLYLEPDPPNNQRD</sequence>